<dbReference type="Pfam" id="PF26362">
    <property type="entry name" value="DUF8093"/>
    <property type="match status" value="1"/>
</dbReference>
<evidence type="ECO:0000313" key="2">
    <source>
        <dbReference type="EMBL" id="ARJ43833.1"/>
    </source>
</evidence>
<dbReference type="Proteomes" id="UP000192900">
    <property type="component" value="Chromosome"/>
</dbReference>
<name>A0A1W6B9Y5_9GAMM</name>
<dbReference type="AlphaFoldDB" id="A0A1W6B9Y5"/>
<sequence>MSFSLPGTDLYYLQHDNLAPERYEEIISPFLAWSRIVSEYVFDDRRPLDFRLINMQKRNVYGYSHTTPPHGPRERV</sequence>
<dbReference type="STRING" id="1891675.B1H58_18450"/>
<dbReference type="EMBL" id="CP019706">
    <property type="protein sequence ID" value="ARJ43833.1"/>
    <property type="molecule type" value="Genomic_DNA"/>
</dbReference>
<evidence type="ECO:0000259" key="1">
    <source>
        <dbReference type="Pfam" id="PF26362"/>
    </source>
</evidence>
<evidence type="ECO:0000313" key="3">
    <source>
        <dbReference type="Proteomes" id="UP000192900"/>
    </source>
</evidence>
<reference evidence="2 3" key="1">
    <citation type="submission" date="2017-02" db="EMBL/GenBank/DDBJ databases">
        <title>Complete genome sequence of the drought resistance-promoting endophyte Pantoea alhagi LTYR-11Z.</title>
        <authorList>
            <person name="Zhang L."/>
        </authorList>
    </citation>
    <scope>NUCLEOTIDE SEQUENCE [LARGE SCALE GENOMIC DNA]</scope>
    <source>
        <strain evidence="2 3">LTYR-11Z</strain>
    </source>
</reference>
<organism evidence="2 3">
    <name type="scientific">Pantoea alhagi</name>
    <dbReference type="NCBI Taxonomy" id="1891675"/>
    <lineage>
        <taxon>Bacteria</taxon>
        <taxon>Pseudomonadati</taxon>
        <taxon>Pseudomonadota</taxon>
        <taxon>Gammaproteobacteria</taxon>
        <taxon>Enterobacterales</taxon>
        <taxon>Erwiniaceae</taxon>
        <taxon>Pantoea</taxon>
    </lineage>
</organism>
<dbReference type="InterPro" id="IPR058406">
    <property type="entry name" value="DUF8093"/>
</dbReference>
<accession>A0A1W6B9Y5</accession>
<gene>
    <name evidence="2" type="ORF">B1H58_18450</name>
</gene>
<proteinExistence type="predicted"/>
<keyword evidence="3" id="KW-1185">Reference proteome</keyword>
<protein>
    <recommendedName>
        <fullName evidence="1">DUF8093 domain-containing protein</fullName>
    </recommendedName>
</protein>
<dbReference type="KEGG" id="palh:B1H58_18450"/>
<feature type="domain" description="DUF8093" evidence="1">
    <location>
        <begin position="9"/>
        <end position="56"/>
    </location>
</feature>